<dbReference type="Proteomes" id="UP001519460">
    <property type="component" value="Unassembled WGS sequence"/>
</dbReference>
<name>A0ABD0KS71_9CAEN</name>
<organism evidence="2 3">
    <name type="scientific">Batillaria attramentaria</name>
    <dbReference type="NCBI Taxonomy" id="370345"/>
    <lineage>
        <taxon>Eukaryota</taxon>
        <taxon>Metazoa</taxon>
        <taxon>Spiralia</taxon>
        <taxon>Lophotrochozoa</taxon>
        <taxon>Mollusca</taxon>
        <taxon>Gastropoda</taxon>
        <taxon>Caenogastropoda</taxon>
        <taxon>Sorbeoconcha</taxon>
        <taxon>Cerithioidea</taxon>
        <taxon>Batillariidae</taxon>
        <taxon>Batillaria</taxon>
    </lineage>
</organism>
<keyword evidence="3" id="KW-1185">Reference proteome</keyword>
<feature type="compositionally biased region" description="Polar residues" evidence="1">
    <location>
        <begin position="354"/>
        <end position="363"/>
    </location>
</feature>
<feature type="compositionally biased region" description="Gly residues" evidence="1">
    <location>
        <begin position="391"/>
        <end position="402"/>
    </location>
</feature>
<evidence type="ECO:0000313" key="2">
    <source>
        <dbReference type="EMBL" id="KAK7489808.1"/>
    </source>
</evidence>
<dbReference type="AlphaFoldDB" id="A0ABD0KS71"/>
<feature type="compositionally biased region" description="Low complexity" evidence="1">
    <location>
        <begin position="403"/>
        <end position="421"/>
    </location>
</feature>
<dbReference type="EMBL" id="JACVVK020000134">
    <property type="protein sequence ID" value="KAK7489808.1"/>
    <property type="molecule type" value="Genomic_DNA"/>
</dbReference>
<sequence length="421" mass="46477">MCTCQRIPPNLHVRVYGKHVQRRTRDVDLFLLVCDRRLETRDFRKGMLNEEEDKALVAHDIAGASQLSGISFGARLELGDEEKETWDTVKRDGKYLPVEQRVDLVKIHPGCDKYRIHRMDWWLHNKPGSTPDDWFTCFIDFGYLQSDNDQFTFLTDETTYKLTIPVTKVSDRRESGGHAVPPVPSDTRRIYNWNAVLSVGDLRYREKPPPYVLLNRENAFDAAASVEAKLVRGSAAANIATGAFSPNVHIYHGPVDESHKNYKGTTVTGDRNSVGNTLQVPPAKTNLRKRRHPDPHEETTSIPPMQHEEGTTKPRGRPKDSDLLPGQTHQPAAWNKTTPPANQSRPAPSGKGQHVTSAVNRKNPTGLHVQGGSAGGRPNTRLRSASASAAGRGGKQVSGSGGRTPTTRSGVSRPSPRGSAS</sequence>
<feature type="compositionally biased region" description="Polar residues" evidence="1">
    <location>
        <begin position="263"/>
        <end position="279"/>
    </location>
</feature>
<feature type="compositionally biased region" description="Low complexity" evidence="1">
    <location>
        <begin position="381"/>
        <end position="390"/>
    </location>
</feature>
<feature type="compositionally biased region" description="Basic and acidic residues" evidence="1">
    <location>
        <begin position="306"/>
        <end position="322"/>
    </location>
</feature>
<reference evidence="2 3" key="1">
    <citation type="journal article" date="2023" name="Sci. Data">
        <title>Genome assembly of the Korean intertidal mud-creeper Batillaria attramentaria.</title>
        <authorList>
            <person name="Patra A.K."/>
            <person name="Ho P.T."/>
            <person name="Jun S."/>
            <person name="Lee S.J."/>
            <person name="Kim Y."/>
            <person name="Won Y.J."/>
        </authorList>
    </citation>
    <scope>NUCLEOTIDE SEQUENCE [LARGE SCALE GENOMIC DNA]</scope>
    <source>
        <strain evidence="2">Wonlab-2016</strain>
    </source>
</reference>
<evidence type="ECO:0000313" key="3">
    <source>
        <dbReference type="Proteomes" id="UP001519460"/>
    </source>
</evidence>
<accession>A0ABD0KS71</accession>
<protein>
    <submittedName>
        <fullName evidence="2">Uncharacterized protein</fullName>
    </submittedName>
</protein>
<proteinExistence type="predicted"/>
<gene>
    <name evidence="2" type="ORF">BaRGS_00018990</name>
</gene>
<feature type="compositionally biased region" description="Polar residues" evidence="1">
    <location>
        <begin position="327"/>
        <end position="346"/>
    </location>
</feature>
<evidence type="ECO:0000256" key="1">
    <source>
        <dbReference type="SAM" id="MobiDB-lite"/>
    </source>
</evidence>
<comment type="caution">
    <text evidence="2">The sequence shown here is derived from an EMBL/GenBank/DDBJ whole genome shotgun (WGS) entry which is preliminary data.</text>
</comment>
<feature type="region of interest" description="Disordered" evidence="1">
    <location>
        <begin position="254"/>
        <end position="421"/>
    </location>
</feature>